<evidence type="ECO:0000256" key="8">
    <source>
        <dbReference type="ARBA" id="ARBA00023242"/>
    </source>
</evidence>
<evidence type="ECO:0000313" key="16">
    <source>
        <dbReference type="EMBL" id="CCJ31250.1"/>
    </source>
</evidence>
<evidence type="ECO:0000256" key="4">
    <source>
        <dbReference type="ARBA" id="ARBA00022559"/>
    </source>
</evidence>
<dbReference type="FunFam" id="3.40.30.10:FF:000157">
    <property type="entry name" value="DOT5p Nuclear thiol peroxidase"/>
    <property type="match status" value="1"/>
</dbReference>
<dbReference type="GO" id="GO:0008379">
    <property type="term" value="F:thioredoxin peroxidase activity"/>
    <property type="evidence" value="ECO:0007669"/>
    <property type="project" value="TreeGrafter"/>
</dbReference>
<evidence type="ECO:0000256" key="2">
    <source>
        <dbReference type="ARBA" id="ARBA00011245"/>
    </source>
</evidence>
<feature type="domain" description="Thioredoxin" evidence="15">
    <location>
        <begin position="110"/>
        <end position="257"/>
    </location>
</feature>
<dbReference type="EC" id="1.11.1.24" evidence="3"/>
<dbReference type="InterPro" id="IPR013766">
    <property type="entry name" value="Thioredoxin_domain"/>
</dbReference>
<keyword evidence="7" id="KW-1015">Disulfide bond</keyword>
<dbReference type="Pfam" id="PF00578">
    <property type="entry name" value="AhpC-TSA"/>
    <property type="match status" value="1"/>
</dbReference>
<dbReference type="VEuPathDB" id="FungiDB:PNEJI1_003633"/>
<dbReference type="EMBL" id="CAKM01000306">
    <property type="protein sequence ID" value="CCJ31435.1"/>
    <property type="molecule type" value="Genomic_DNA"/>
</dbReference>
<dbReference type="AlphaFoldDB" id="L0PHW2"/>
<dbReference type="STRING" id="1209962.L0PHW2"/>
<evidence type="ECO:0000256" key="10">
    <source>
        <dbReference type="ARBA" id="ARBA00032824"/>
    </source>
</evidence>
<gene>
    <name evidence="16" type="ORF">PNEJI1_000053</name>
    <name evidence="17" type="ORF">PNEJI1_003633</name>
</gene>
<dbReference type="GO" id="GO:0005634">
    <property type="term" value="C:nucleus"/>
    <property type="evidence" value="ECO:0007669"/>
    <property type="project" value="UniProtKB-SubCell"/>
</dbReference>
<evidence type="ECO:0000256" key="12">
    <source>
        <dbReference type="ARBA" id="ARBA00049091"/>
    </source>
</evidence>
<evidence type="ECO:0000256" key="3">
    <source>
        <dbReference type="ARBA" id="ARBA00013017"/>
    </source>
</evidence>
<dbReference type="InterPro" id="IPR000866">
    <property type="entry name" value="AhpC/TSA"/>
</dbReference>
<evidence type="ECO:0000256" key="9">
    <source>
        <dbReference type="ARBA" id="ARBA00023284"/>
    </source>
</evidence>
<evidence type="ECO:0000256" key="6">
    <source>
        <dbReference type="ARBA" id="ARBA00023002"/>
    </source>
</evidence>
<keyword evidence="8" id="KW-0539">Nucleus</keyword>
<dbReference type="FunCoup" id="L0PHW2">
    <property type="interactions" value="110"/>
</dbReference>
<keyword evidence="4" id="KW-0575">Peroxidase</keyword>
<dbReference type="InterPro" id="IPR050924">
    <property type="entry name" value="Peroxiredoxin_BCP/PrxQ"/>
</dbReference>
<evidence type="ECO:0000313" key="18">
    <source>
        <dbReference type="Proteomes" id="UP000010422"/>
    </source>
</evidence>
<evidence type="ECO:0000256" key="11">
    <source>
        <dbReference type="ARBA" id="ARBA00038489"/>
    </source>
</evidence>
<evidence type="ECO:0000256" key="14">
    <source>
        <dbReference type="SAM" id="MobiDB-lite"/>
    </source>
</evidence>
<dbReference type="PANTHER" id="PTHR42801:SF23">
    <property type="entry name" value="PEROXIREDOXIN DOT5"/>
    <property type="match status" value="1"/>
</dbReference>
<keyword evidence="5" id="KW-0049">Antioxidant</keyword>
<evidence type="ECO:0000259" key="15">
    <source>
        <dbReference type="PROSITE" id="PS51352"/>
    </source>
</evidence>
<comment type="subcellular location">
    <subcellularLocation>
        <location evidence="1">Nucleus</location>
    </subcellularLocation>
</comment>
<dbReference type="Proteomes" id="UP000010422">
    <property type="component" value="Unassembled WGS sequence"/>
</dbReference>
<dbReference type="GO" id="GO:0045454">
    <property type="term" value="P:cell redox homeostasis"/>
    <property type="evidence" value="ECO:0007669"/>
    <property type="project" value="TreeGrafter"/>
</dbReference>
<evidence type="ECO:0000256" key="13">
    <source>
        <dbReference type="ARBA" id="ARBA00077538"/>
    </source>
</evidence>
<evidence type="ECO:0000256" key="1">
    <source>
        <dbReference type="ARBA" id="ARBA00004123"/>
    </source>
</evidence>
<reference evidence="16 18" key="1">
    <citation type="journal article" date="2012" name="MBio">
        <title>De novo assembly of the Pneumocystis jirovecii genome from a single bronchoalveolar lavage fluid specimen from a patient.</title>
        <authorList>
            <person name="Cisse O.H."/>
            <person name="Pagni M."/>
            <person name="Hauser P.M."/>
        </authorList>
    </citation>
    <scope>NUCLEOTIDE SEQUENCE [LARGE SCALE GENOMIC DNA]</scope>
    <source>
        <strain evidence="16 18">SE8</strain>
    </source>
</reference>
<dbReference type="EMBL" id="CAKM01000281">
    <property type="protein sequence ID" value="CCJ31250.1"/>
    <property type="molecule type" value="Genomic_DNA"/>
</dbReference>
<dbReference type="PANTHER" id="PTHR42801">
    <property type="entry name" value="THIOREDOXIN-DEPENDENT PEROXIDE REDUCTASE"/>
    <property type="match status" value="1"/>
</dbReference>
<feature type="region of interest" description="Disordered" evidence="14">
    <location>
        <begin position="1"/>
        <end position="94"/>
    </location>
</feature>
<comment type="similarity">
    <text evidence="11">Belongs to the peroxiredoxin family. BCP/PrxQ subfamily.</text>
</comment>
<dbReference type="InterPro" id="IPR036249">
    <property type="entry name" value="Thioredoxin-like_sf"/>
</dbReference>
<dbReference type="GO" id="GO:0034599">
    <property type="term" value="P:cellular response to oxidative stress"/>
    <property type="evidence" value="ECO:0007669"/>
    <property type="project" value="UniProtKB-ARBA"/>
</dbReference>
<accession>L0PHW2</accession>
<keyword evidence="6" id="KW-0560">Oxidoreductase</keyword>
<name>L0PHW2_PNEJI</name>
<comment type="caution">
    <text evidence="16">The sequence shown here is derived from an EMBL/GenBank/DDBJ whole genome shotgun (WGS) entry which is preliminary data.</text>
</comment>
<dbReference type="PROSITE" id="PS51352">
    <property type="entry name" value="THIOREDOXIN_2"/>
    <property type="match status" value="1"/>
</dbReference>
<dbReference type="Gene3D" id="3.40.30.10">
    <property type="entry name" value="Glutaredoxin"/>
    <property type="match status" value="1"/>
</dbReference>
<feature type="compositionally biased region" description="Basic and acidic residues" evidence="14">
    <location>
        <begin position="1"/>
        <end position="33"/>
    </location>
</feature>
<organism evidence="18">
    <name type="scientific">Pneumocystis jirovecii</name>
    <name type="common">Human pneumocystis pneumonia agent</name>
    <dbReference type="NCBI Taxonomy" id="42068"/>
    <lineage>
        <taxon>Eukaryota</taxon>
        <taxon>Fungi</taxon>
        <taxon>Dikarya</taxon>
        <taxon>Ascomycota</taxon>
        <taxon>Taphrinomycotina</taxon>
        <taxon>Pneumocystomycetes</taxon>
        <taxon>Pneumocystaceae</taxon>
        <taxon>Pneumocystis</taxon>
    </lineage>
</organism>
<comment type="catalytic activity">
    <reaction evidence="12">
        <text>a hydroperoxide + [thioredoxin]-dithiol = an alcohol + [thioredoxin]-disulfide + H2O</text>
        <dbReference type="Rhea" id="RHEA:62620"/>
        <dbReference type="Rhea" id="RHEA-COMP:10698"/>
        <dbReference type="Rhea" id="RHEA-COMP:10700"/>
        <dbReference type="ChEBI" id="CHEBI:15377"/>
        <dbReference type="ChEBI" id="CHEBI:29950"/>
        <dbReference type="ChEBI" id="CHEBI:30879"/>
        <dbReference type="ChEBI" id="CHEBI:35924"/>
        <dbReference type="ChEBI" id="CHEBI:50058"/>
        <dbReference type="EC" id="1.11.1.24"/>
    </reaction>
</comment>
<evidence type="ECO:0000256" key="5">
    <source>
        <dbReference type="ARBA" id="ARBA00022862"/>
    </source>
</evidence>
<comment type="subunit">
    <text evidence="2">Monomer.</text>
</comment>
<keyword evidence="9" id="KW-0676">Redox-active center</keyword>
<dbReference type="GO" id="GO:0005737">
    <property type="term" value="C:cytoplasm"/>
    <property type="evidence" value="ECO:0007669"/>
    <property type="project" value="TreeGrafter"/>
</dbReference>
<dbReference type="SUPFAM" id="SSF52833">
    <property type="entry name" value="Thioredoxin-like"/>
    <property type="match status" value="1"/>
</dbReference>
<dbReference type="VEuPathDB" id="FungiDB:PNEJI1_000053"/>
<proteinExistence type="inferred from homology"/>
<evidence type="ECO:0000313" key="17">
    <source>
        <dbReference type="EMBL" id="CCJ31435.1"/>
    </source>
</evidence>
<evidence type="ECO:0000256" key="7">
    <source>
        <dbReference type="ARBA" id="ARBA00023157"/>
    </source>
</evidence>
<dbReference type="CDD" id="cd03017">
    <property type="entry name" value="PRX_BCP"/>
    <property type="match status" value="1"/>
</dbReference>
<protein>
    <recommendedName>
        <fullName evidence="3">thioredoxin-dependent peroxiredoxin</fullName>
        <ecNumber evidence="3">1.11.1.24</ecNumber>
    </recommendedName>
    <alternativeName>
        <fullName evidence="13">Nuclear thiol peroxidase</fullName>
    </alternativeName>
    <alternativeName>
        <fullName evidence="10">Thioredoxin peroxidase</fullName>
    </alternativeName>
</protein>
<sequence length="262" mass="29236">MPLKRKPAEHPETPRRSQRIKHNESTETQETKRSKSFKRSRYEKTQNASSSTHDVAGRSLVRGTSIARTKRTAHATKTSYATEKHEKKKVVSSATSDSSVILGRRILKPIQLGDTLPDIILKNELEEDVHIQNIADEYPVIIFDIVAYPKASTPGCTAQGCGFRDNYATIESKNYRIYGLSMDMPKAQLAFKTKQNFPYHLLSDPKAELIGALGASKSGFKIARSHWIFNKGGVLSDMKIGVSPKDSVEKVMAKISEISLFI</sequence>